<dbReference type="GO" id="GO:0005634">
    <property type="term" value="C:nucleus"/>
    <property type="evidence" value="ECO:0007669"/>
    <property type="project" value="UniProtKB-ARBA"/>
</dbReference>
<dbReference type="PRINTS" id="PR00109">
    <property type="entry name" value="TYRKINASE"/>
</dbReference>
<evidence type="ECO:0000259" key="15">
    <source>
        <dbReference type="PROSITE" id="PS50011"/>
    </source>
</evidence>
<feature type="binding site" evidence="11">
    <location>
        <position position="313"/>
    </location>
    <ligand>
        <name>ATP</name>
        <dbReference type="ChEBI" id="CHEBI:30616"/>
    </ligand>
</feature>
<keyword evidence="5 12" id="KW-0418">Kinase</keyword>
<dbReference type="GeneTree" id="ENSGT00940000161218"/>
<dbReference type="InterPro" id="IPR036860">
    <property type="entry name" value="SH2_dom_sf"/>
</dbReference>
<evidence type="ECO:0000256" key="6">
    <source>
        <dbReference type="ARBA" id="ARBA00022840"/>
    </source>
</evidence>
<dbReference type="GO" id="GO:0005524">
    <property type="term" value="F:ATP binding"/>
    <property type="evidence" value="ECO:0007669"/>
    <property type="project" value="UniProtKB-UniRule"/>
</dbReference>
<proteinExistence type="inferred from homology"/>
<dbReference type="SMART" id="SM00219">
    <property type="entry name" value="TyrKc"/>
    <property type="match status" value="1"/>
</dbReference>
<name>A0A8C4Z7W5_GADMO</name>
<keyword evidence="7 12" id="KW-0829">Tyrosine-protein kinase</keyword>
<dbReference type="Gene3D" id="1.10.510.10">
    <property type="entry name" value="Transferase(Phosphotransferase) domain 1"/>
    <property type="match status" value="1"/>
</dbReference>
<dbReference type="PROSITE" id="PS50011">
    <property type="entry name" value="PROTEIN_KINASE_DOM"/>
    <property type="match status" value="1"/>
</dbReference>
<evidence type="ECO:0000256" key="11">
    <source>
        <dbReference type="PROSITE-ProRule" id="PRU10141"/>
    </source>
</evidence>
<keyword evidence="6 11" id="KW-0067">ATP-binding</keyword>
<dbReference type="SUPFAM" id="SSF56112">
    <property type="entry name" value="Protein kinase-like (PK-like)"/>
    <property type="match status" value="1"/>
</dbReference>
<keyword evidence="3" id="KW-0519">Myristate</keyword>
<evidence type="ECO:0000256" key="12">
    <source>
        <dbReference type="RuleBase" id="RU362096"/>
    </source>
</evidence>
<dbReference type="PROSITE" id="PS00107">
    <property type="entry name" value="PROTEIN_KINASE_ATP"/>
    <property type="match status" value="1"/>
</dbReference>
<protein>
    <recommendedName>
        <fullName evidence="12">Tyrosine-protein kinase</fullName>
        <ecNumber evidence="12">2.7.10.2</ecNumber>
    </recommendedName>
</protein>
<evidence type="ECO:0000313" key="17">
    <source>
        <dbReference type="Proteomes" id="UP000694546"/>
    </source>
</evidence>
<keyword evidence="1 10" id="KW-0728">SH3 domain</keyword>
<dbReference type="InterPro" id="IPR011009">
    <property type="entry name" value="Kinase-like_dom_sf"/>
</dbReference>
<dbReference type="PANTHER" id="PTHR24418">
    <property type="entry name" value="TYROSINE-PROTEIN KINASE"/>
    <property type="match status" value="1"/>
</dbReference>
<evidence type="ECO:0000256" key="5">
    <source>
        <dbReference type="ARBA" id="ARBA00022777"/>
    </source>
</evidence>
<evidence type="ECO:0000256" key="9">
    <source>
        <dbReference type="PROSITE-ProRule" id="PRU00191"/>
    </source>
</evidence>
<dbReference type="SUPFAM" id="SSF50044">
    <property type="entry name" value="SH3-domain"/>
    <property type="match status" value="1"/>
</dbReference>
<evidence type="ECO:0000259" key="13">
    <source>
        <dbReference type="PROSITE" id="PS50001"/>
    </source>
</evidence>
<dbReference type="Pfam" id="PF00017">
    <property type="entry name" value="SH2"/>
    <property type="match status" value="1"/>
</dbReference>
<dbReference type="InterPro" id="IPR000980">
    <property type="entry name" value="SH2"/>
</dbReference>
<dbReference type="InterPro" id="IPR050198">
    <property type="entry name" value="Non-receptor_tyrosine_kinases"/>
</dbReference>
<feature type="domain" description="Protein kinase" evidence="15">
    <location>
        <begin position="285"/>
        <end position="541"/>
    </location>
</feature>
<evidence type="ECO:0000256" key="8">
    <source>
        <dbReference type="ARBA" id="ARBA00023288"/>
    </source>
</evidence>
<dbReference type="InterPro" id="IPR000719">
    <property type="entry name" value="Prot_kinase_dom"/>
</dbReference>
<evidence type="ECO:0000256" key="4">
    <source>
        <dbReference type="ARBA" id="ARBA00022741"/>
    </source>
</evidence>
<dbReference type="InterPro" id="IPR020635">
    <property type="entry name" value="Tyr_kinase_cat_dom"/>
</dbReference>
<dbReference type="OMA" id="LWKGQVR"/>
<evidence type="ECO:0000259" key="14">
    <source>
        <dbReference type="PROSITE" id="PS50002"/>
    </source>
</evidence>
<dbReference type="SMART" id="SM00252">
    <property type="entry name" value="SH2"/>
    <property type="match status" value="1"/>
</dbReference>
<dbReference type="Pfam" id="PF07714">
    <property type="entry name" value="PK_Tyr_Ser-Thr"/>
    <property type="match status" value="1"/>
</dbReference>
<dbReference type="InterPro" id="IPR001452">
    <property type="entry name" value="SH3_domain"/>
</dbReference>
<feature type="domain" description="SH3" evidence="14">
    <location>
        <begin position="99"/>
        <end position="163"/>
    </location>
</feature>
<evidence type="ECO:0000313" key="16">
    <source>
        <dbReference type="Ensembl" id="ENSGMOP00000009159.2"/>
    </source>
</evidence>
<dbReference type="SUPFAM" id="SSF55550">
    <property type="entry name" value="SH2 domain"/>
    <property type="match status" value="1"/>
</dbReference>
<keyword evidence="8" id="KW-0449">Lipoprotein</keyword>
<evidence type="ECO:0000256" key="10">
    <source>
        <dbReference type="PROSITE-ProRule" id="PRU00192"/>
    </source>
</evidence>
<keyword evidence="2 12" id="KW-0808">Transferase</keyword>
<reference evidence="16" key="1">
    <citation type="submission" date="2025-08" db="UniProtKB">
        <authorList>
            <consortium name="Ensembl"/>
        </authorList>
    </citation>
    <scope>IDENTIFICATION</scope>
</reference>
<keyword evidence="17" id="KW-1185">Reference proteome</keyword>
<organism evidence="16 17">
    <name type="scientific">Gadus morhua</name>
    <name type="common">Atlantic cod</name>
    <dbReference type="NCBI Taxonomy" id="8049"/>
    <lineage>
        <taxon>Eukaryota</taxon>
        <taxon>Metazoa</taxon>
        <taxon>Chordata</taxon>
        <taxon>Craniata</taxon>
        <taxon>Vertebrata</taxon>
        <taxon>Euteleostomi</taxon>
        <taxon>Actinopterygii</taxon>
        <taxon>Neopterygii</taxon>
        <taxon>Teleostei</taxon>
        <taxon>Neoteleostei</taxon>
        <taxon>Acanthomorphata</taxon>
        <taxon>Zeiogadaria</taxon>
        <taxon>Gadariae</taxon>
        <taxon>Gadiformes</taxon>
        <taxon>Gadoidei</taxon>
        <taxon>Gadidae</taxon>
        <taxon>Gadus</taxon>
    </lineage>
</organism>
<evidence type="ECO:0000256" key="1">
    <source>
        <dbReference type="ARBA" id="ARBA00022443"/>
    </source>
</evidence>
<dbReference type="InterPro" id="IPR036028">
    <property type="entry name" value="SH3-like_dom_sf"/>
</dbReference>
<sequence>MLHFIILQEDTIPKSLSIVTTCRSSSSNEFHPCPAQRAGVLPRLGPVQDPLFMGGYCCKACRCRNLLGEKIFGHKNVDRVKVEQPQRDAEVPTGDTNIDGSSIYKAIFPYESRHDDELSFQEGDIFHVITSNGDWWTVRKIDKDGCDLGSGFVPFNYLEKEESMVAQPWYFGEMSRFEAQSHLTDPKNTNGAFLIRMSPKDGVGYVLCVRQGSKVKHCLIGQSDGGFALETAQSFSSLADLVLHYQTHQILTREPLGQPCKRREPHTADLSKATVDEWELPKDEFTLEEQLGSGFFAEVYRGRWKNRITVAIKIIKSDSELNHKEFQREVQILKALRHPHLISLMAVCSASPPYYIITELMQKGNLLSFLRGREGGALEAEPLIDMAAQVADGMAYLEEKNSIHRDLAARNVLVGENYICKVADFGLARIIKEPFYITLDRKIPYKWTAPEAISHGKFSSKSDVWSFGVLLYEIMSRGGTPYPALSNQEVYQQVTTGYRMPAPPSCPKAIYSIMTECWQADPRSRPDFKELCVRLGCGTYLFE</sequence>
<dbReference type="PROSITE" id="PS50001">
    <property type="entry name" value="SH2"/>
    <property type="match status" value="1"/>
</dbReference>
<comment type="catalytic activity">
    <reaction evidence="12">
        <text>L-tyrosyl-[protein] + ATP = O-phospho-L-tyrosyl-[protein] + ADP + H(+)</text>
        <dbReference type="Rhea" id="RHEA:10596"/>
        <dbReference type="Rhea" id="RHEA-COMP:10136"/>
        <dbReference type="Rhea" id="RHEA-COMP:20101"/>
        <dbReference type="ChEBI" id="CHEBI:15378"/>
        <dbReference type="ChEBI" id="CHEBI:30616"/>
        <dbReference type="ChEBI" id="CHEBI:46858"/>
        <dbReference type="ChEBI" id="CHEBI:61978"/>
        <dbReference type="ChEBI" id="CHEBI:456216"/>
        <dbReference type="EC" id="2.7.10.2"/>
    </reaction>
</comment>
<dbReference type="InterPro" id="IPR001245">
    <property type="entry name" value="Ser-Thr/Tyr_kinase_cat_dom"/>
</dbReference>
<dbReference type="Gene3D" id="3.30.505.10">
    <property type="entry name" value="SH2 domain"/>
    <property type="match status" value="1"/>
</dbReference>
<dbReference type="AlphaFoldDB" id="A0A8C4Z7W5"/>
<reference evidence="16" key="2">
    <citation type="submission" date="2025-09" db="UniProtKB">
        <authorList>
            <consortium name="Ensembl"/>
        </authorList>
    </citation>
    <scope>IDENTIFICATION</scope>
</reference>
<dbReference type="InterPro" id="IPR017441">
    <property type="entry name" value="Protein_kinase_ATP_BS"/>
</dbReference>
<evidence type="ECO:0000256" key="2">
    <source>
        <dbReference type="ARBA" id="ARBA00022679"/>
    </source>
</evidence>
<dbReference type="OrthoDB" id="4062651at2759"/>
<accession>A0A8C4Z7W5</accession>
<dbReference type="GO" id="GO:0001726">
    <property type="term" value="C:ruffle"/>
    <property type="evidence" value="ECO:0007669"/>
    <property type="project" value="UniProtKB-SubCell"/>
</dbReference>
<dbReference type="EC" id="2.7.10.2" evidence="12"/>
<dbReference type="PROSITE" id="PS50002">
    <property type="entry name" value="SH3"/>
    <property type="match status" value="1"/>
</dbReference>
<dbReference type="GO" id="GO:0005737">
    <property type="term" value="C:cytoplasm"/>
    <property type="evidence" value="ECO:0007669"/>
    <property type="project" value="UniProtKB-SubCell"/>
</dbReference>
<keyword evidence="4 11" id="KW-0547">Nucleotide-binding</keyword>
<evidence type="ECO:0000256" key="3">
    <source>
        <dbReference type="ARBA" id="ARBA00022707"/>
    </source>
</evidence>
<feature type="domain" description="SH2" evidence="13">
    <location>
        <begin position="169"/>
        <end position="260"/>
    </location>
</feature>
<gene>
    <name evidence="16" type="primary">ptk6b</name>
</gene>
<dbReference type="Proteomes" id="UP000694546">
    <property type="component" value="Chromosome 7"/>
</dbReference>
<keyword evidence="9" id="KW-0727">SH2 domain</keyword>
<dbReference type="GO" id="GO:0004715">
    <property type="term" value="F:non-membrane spanning protein tyrosine kinase activity"/>
    <property type="evidence" value="ECO:0007669"/>
    <property type="project" value="UniProtKB-EC"/>
</dbReference>
<dbReference type="Pfam" id="PF00018">
    <property type="entry name" value="SH3_1"/>
    <property type="match status" value="1"/>
</dbReference>
<dbReference type="PRINTS" id="PR00401">
    <property type="entry name" value="SH2DOMAIN"/>
</dbReference>
<dbReference type="PRINTS" id="PR00452">
    <property type="entry name" value="SH3DOMAIN"/>
</dbReference>
<dbReference type="Ensembl" id="ENSGMOT00000009408.2">
    <property type="protein sequence ID" value="ENSGMOP00000009159.2"/>
    <property type="gene ID" value="ENSGMOG00000008563.2"/>
</dbReference>
<dbReference type="SMART" id="SM00326">
    <property type="entry name" value="SH3"/>
    <property type="match status" value="1"/>
</dbReference>
<comment type="similarity">
    <text evidence="12">Belongs to the protein kinase superfamily. Tyr protein kinase family.</text>
</comment>
<dbReference type="Gene3D" id="2.30.30.40">
    <property type="entry name" value="SH3 Domains"/>
    <property type="match status" value="1"/>
</dbReference>
<evidence type="ECO:0000256" key="7">
    <source>
        <dbReference type="ARBA" id="ARBA00023137"/>
    </source>
</evidence>